<feature type="signal peptide" evidence="2">
    <location>
        <begin position="1"/>
        <end position="20"/>
    </location>
</feature>
<organism evidence="3 4">
    <name type="scientific">Tetraparma gracilis</name>
    <dbReference type="NCBI Taxonomy" id="2962635"/>
    <lineage>
        <taxon>Eukaryota</taxon>
        <taxon>Sar</taxon>
        <taxon>Stramenopiles</taxon>
        <taxon>Ochrophyta</taxon>
        <taxon>Bolidophyceae</taxon>
        <taxon>Parmales</taxon>
        <taxon>Triparmaceae</taxon>
        <taxon>Tetraparma</taxon>
    </lineage>
</organism>
<dbReference type="Pfam" id="PF13469">
    <property type="entry name" value="Sulfotransfer_3"/>
    <property type="match status" value="1"/>
</dbReference>
<feature type="transmembrane region" description="Helical" evidence="1">
    <location>
        <begin position="64"/>
        <end position="84"/>
    </location>
</feature>
<dbReference type="EMBL" id="BRYB01001086">
    <property type="protein sequence ID" value="GMI42716.1"/>
    <property type="molecule type" value="Genomic_DNA"/>
</dbReference>
<keyword evidence="1" id="KW-1133">Transmembrane helix</keyword>
<evidence type="ECO:0000313" key="3">
    <source>
        <dbReference type="EMBL" id="GMI42716.1"/>
    </source>
</evidence>
<dbReference type="InterPro" id="IPR027417">
    <property type="entry name" value="P-loop_NTPase"/>
</dbReference>
<dbReference type="Proteomes" id="UP001165060">
    <property type="component" value="Unassembled WGS sequence"/>
</dbReference>
<sequence length="413" mass="47433">MSPFPPLLASPLVLFLAALAAHRLVHNPDPFTLPLPPATAAWIRLRALLSPGASKFPLKNRMFLLLRAAIYLLGSVSWLVLWSLDDLIFFAYRSTPLTNPIFLVGGFRTGSTSLHRALSLDEKKYVSPRFVELALPFLSVHFFLDFLEWLDGRFGTSCIKRIEAKFHQIIGPEAMARHPMHYYEAEEDDILHAAWHLSGWYIGTMFPDADAWVASGQMGKYPPAEREKCFKFYERALQKVLWRRGNGRTLLSKSHLIEFMFTLEEKIPSATFVGTVRNPKDTFVSWYGLAQAASKVMGGGWCLATKDAVDVHLRFWDLFSEAEMKFWGDEKKNKILVPFNDYIKDQDATVRKIYKGMDVKVEADFEKALRDDAERHANYKEKRAYKNDTLEELGTSGDAVEKRMRRYIDFFKL</sequence>
<dbReference type="Gene3D" id="3.40.50.300">
    <property type="entry name" value="P-loop containing nucleotide triphosphate hydrolases"/>
    <property type="match status" value="1"/>
</dbReference>
<dbReference type="InterPro" id="IPR052736">
    <property type="entry name" value="Stf3_sulfotransferase"/>
</dbReference>
<dbReference type="PANTHER" id="PTHR36451:SF1">
    <property type="entry name" value="OMEGA-HYDROXY-BETA-DIHYDROMENAQUINONE-9 SULFOTRANSFERASE STF3"/>
    <property type="match status" value="1"/>
</dbReference>
<evidence type="ECO:0000256" key="2">
    <source>
        <dbReference type="SAM" id="SignalP"/>
    </source>
</evidence>
<keyword evidence="4" id="KW-1185">Reference proteome</keyword>
<name>A0ABQ6N7L7_9STRA</name>
<dbReference type="PANTHER" id="PTHR36451">
    <property type="entry name" value="PAPS-DEPENDENT SULFOTRANSFERASE STF3"/>
    <property type="match status" value="1"/>
</dbReference>
<accession>A0ABQ6N7L7</accession>
<keyword evidence="1" id="KW-0812">Transmembrane</keyword>
<feature type="chain" id="PRO_5047046647" description="Sulfotransferase" evidence="2">
    <location>
        <begin position="21"/>
        <end position="413"/>
    </location>
</feature>
<evidence type="ECO:0000256" key="1">
    <source>
        <dbReference type="SAM" id="Phobius"/>
    </source>
</evidence>
<keyword evidence="1" id="KW-0472">Membrane</keyword>
<protein>
    <recommendedName>
        <fullName evidence="5">Sulfotransferase</fullName>
    </recommendedName>
</protein>
<comment type="caution">
    <text evidence="3">The sequence shown here is derived from an EMBL/GenBank/DDBJ whole genome shotgun (WGS) entry which is preliminary data.</text>
</comment>
<dbReference type="SUPFAM" id="SSF52540">
    <property type="entry name" value="P-loop containing nucleoside triphosphate hydrolases"/>
    <property type="match status" value="1"/>
</dbReference>
<proteinExistence type="predicted"/>
<gene>
    <name evidence="3" type="ORF">TeGR_g1201</name>
</gene>
<evidence type="ECO:0000313" key="4">
    <source>
        <dbReference type="Proteomes" id="UP001165060"/>
    </source>
</evidence>
<evidence type="ECO:0008006" key="5">
    <source>
        <dbReference type="Google" id="ProtNLM"/>
    </source>
</evidence>
<reference evidence="3 4" key="1">
    <citation type="journal article" date="2023" name="Commun. Biol.">
        <title>Genome analysis of Parmales, the sister group of diatoms, reveals the evolutionary specialization of diatoms from phago-mixotrophs to photoautotrophs.</title>
        <authorList>
            <person name="Ban H."/>
            <person name="Sato S."/>
            <person name="Yoshikawa S."/>
            <person name="Yamada K."/>
            <person name="Nakamura Y."/>
            <person name="Ichinomiya M."/>
            <person name="Sato N."/>
            <person name="Blanc-Mathieu R."/>
            <person name="Endo H."/>
            <person name="Kuwata A."/>
            <person name="Ogata H."/>
        </authorList>
    </citation>
    <scope>NUCLEOTIDE SEQUENCE [LARGE SCALE GENOMIC DNA]</scope>
</reference>
<keyword evidence="2" id="KW-0732">Signal</keyword>